<evidence type="ECO:0000256" key="1">
    <source>
        <dbReference type="SAM" id="MobiDB-lite"/>
    </source>
</evidence>
<evidence type="ECO:0000313" key="2">
    <source>
        <dbReference type="EMBL" id="SBW28590.1"/>
    </source>
</evidence>
<reference evidence="3" key="1">
    <citation type="submission" date="2016-02" db="EMBL/GenBank/DDBJ databases">
        <authorList>
            <person name="Wibberg D."/>
        </authorList>
    </citation>
    <scope>NUCLEOTIDE SEQUENCE [LARGE SCALE GENOMIC DNA]</scope>
</reference>
<dbReference type="AlphaFoldDB" id="A0A1C3PFM7"/>
<feature type="region of interest" description="Disordered" evidence="1">
    <location>
        <begin position="1"/>
        <end position="42"/>
    </location>
</feature>
<protein>
    <submittedName>
        <fullName evidence="2">Uncharacterized protein</fullName>
    </submittedName>
</protein>
<accession>A0A1C3PFM7</accession>
<organism evidence="2 3">
    <name type="scientific">Candidatus Protofrankia californiensis</name>
    <dbReference type="NCBI Taxonomy" id="1839754"/>
    <lineage>
        <taxon>Bacteria</taxon>
        <taxon>Bacillati</taxon>
        <taxon>Actinomycetota</taxon>
        <taxon>Actinomycetes</taxon>
        <taxon>Frankiales</taxon>
        <taxon>Frankiaceae</taxon>
        <taxon>Protofrankia</taxon>
    </lineage>
</organism>
<proteinExistence type="predicted"/>
<dbReference type="Proteomes" id="UP000199013">
    <property type="component" value="Unassembled WGS sequence"/>
</dbReference>
<keyword evidence="3" id="KW-1185">Reference proteome</keyword>
<sequence>MTSMTRHTATAFGGCGSAASGRRRYSGTSGAGGRRARASEAARRARLIGEGYLGSTERTDPQA</sequence>
<name>A0A1C3PFM7_9ACTN</name>
<evidence type="ECO:0000313" key="3">
    <source>
        <dbReference type="Proteomes" id="UP000199013"/>
    </source>
</evidence>
<gene>
    <name evidence="2" type="ORF">FDG2_5749</name>
</gene>
<dbReference type="EMBL" id="FLUV01002382">
    <property type="protein sequence ID" value="SBW28590.1"/>
    <property type="molecule type" value="Genomic_DNA"/>
</dbReference>